<keyword evidence="2" id="KW-1185">Reference proteome</keyword>
<evidence type="ECO:0008006" key="3">
    <source>
        <dbReference type="Google" id="ProtNLM"/>
    </source>
</evidence>
<dbReference type="PANTHER" id="PTHR37466">
    <property type="entry name" value="SLR1628 PROTEIN"/>
    <property type="match status" value="1"/>
</dbReference>
<dbReference type="AlphaFoldDB" id="A0A4Q7UZA8"/>
<reference evidence="1 2" key="1">
    <citation type="submission" date="2019-02" db="EMBL/GenBank/DDBJ databases">
        <title>Sequencing the genomes of 1000 actinobacteria strains.</title>
        <authorList>
            <person name="Klenk H.-P."/>
        </authorList>
    </citation>
    <scope>NUCLEOTIDE SEQUENCE [LARGE SCALE GENOMIC DNA]</scope>
    <source>
        <strain evidence="1 2">DSM 45779</strain>
    </source>
</reference>
<gene>
    <name evidence="1" type="ORF">EV383_3244</name>
</gene>
<evidence type="ECO:0000313" key="2">
    <source>
        <dbReference type="Proteomes" id="UP000291591"/>
    </source>
</evidence>
<dbReference type="InterPro" id="IPR018714">
    <property type="entry name" value="DUF2237"/>
</dbReference>
<name>A0A4Q7UZA8_PSEST</name>
<proteinExistence type="predicted"/>
<comment type="caution">
    <text evidence="1">The sequence shown here is derived from an EMBL/GenBank/DDBJ whole genome shotgun (WGS) entry which is preliminary data.</text>
</comment>
<dbReference type="EMBL" id="SHKL01000001">
    <property type="protein sequence ID" value="RZT86351.1"/>
    <property type="molecule type" value="Genomic_DNA"/>
</dbReference>
<dbReference type="PANTHER" id="PTHR37466:SF1">
    <property type="entry name" value="SLR1628 PROTEIN"/>
    <property type="match status" value="1"/>
</dbReference>
<organism evidence="1 2">
    <name type="scientific">Pseudonocardia sediminis</name>
    <dbReference type="NCBI Taxonomy" id="1397368"/>
    <lineage>
        <taxon>Bacteria</taxon>
        <taxon>Bacillati</taxon>
        <taxon>Actinomycetota</taxon>
        <taxon>Actinomycetes</taxon>
        <taxon>Pseudonocardiales</taxon>
        <taxon>Pseudonocardiaceae</taxon>
        <taxon>Pseudonocardia</taxon>
    </lineage>
</organism>
<evidence type="ECO:0000313" key="1">
    <source>
        <dbReference type="EMBL" id="RZT86351.1"/>
    </source>
</evidence>
<dbReference type="Proteomes" id="UP000291591">
    <property type="component" value="Unassembled WGS sequence"/>
</dbReference>
<protein>
    <recommendedName>
        <fullName evidence="3">DUF2237 domain-containing protein</fullName>
    </recommendedName>
</protein>
<accession>A0A4Q7UZA8</accession>
<dbReference type="Gene3D" id="3.30.56.110">
    <property type="entry name" value="Protein of unknown function DUF2237"/>
    <property type="match status" value="1"/>
</dbReference>
<sequence length="121" mass="13169">MAAMAQNVLGGELETCGTDPMTGFFRDGCCETGGDDTGVHTVCSRVTAEFLEFSASRGNDLRTPHPEFGFTGLKPGDRWCLCADRWVEAHEAGFAPSVVLEATHAKTLEWVNLDELRKFAV</sequence>
<dbReference type="Pfam" id="PF09996">
    <property type="entry name" value="DUF2237"/>
    <property type="match status" value="1"/>
</dbReference>